<feature type="chain" id="PRO_5040906734" evidence="1">
    <location>
        <begin position="25"/>
        <end position="43"/>
    </location>
</feature>
<evidence type="ECO:0000313" key="3">
    <source>
        <dbReference type="Proteomes" id="UP000324639"/>
    </source>
</evidence>
<dbReference type="EMBL" id="LR026991">
    <property type="protein sequence ID" value="VDB90546.1"/>
    <property type="molecule type" value="Genomic_DNA"/>
</dbReference>
<evidence type="ECO:0000313" key="2">
    <source>
        <dbReference type="EMBL" id="VDB90546.1"/>
    </source>
</evidence>
<feature type="signal peptide" evidence="1">
    <location>
        <begin position="1"/>
        <end position="24"/>
    </location>
</feature>
<dbReference type="Proteomes" id="UP000324639">
    <property type="component" value="Chromosome Bgt_-08"/>
</dbReference>
<dbReference type="AlphaFoldDB" id="A0A9X9MKC7"/>
<gene>
    <name evidence="2" type="ORF">BGT96224V316_LOCUS5653</name>
</gene>
<keyword evidence="1" id="KW-0732">Signal</keyword>
<keyword evidence="3" id="KW-1185">Reference proteome</keyword>
<reference evidence="2 3" key="1">
    <citation type="submission" date="2018-08" db="EMBL/GenBank/DDBJ databases">
        <authorList>
            <person name="Muller C M."/>
        </authorList>
    </citation>
    <scope>NUCLEOTIDE SEQUENCE [LARGE SCALE GENOMIC DNA]</scope>
</reference>
<proteinExistence type="predicted"/>
<evidence type="ECO:0000256" key="1">
    <source>
        <dbReference type="SAM" id="SignalP"/>
    </source>
</evidence>
<protein>
    <submittedName>
        <fullName evidence="2">Bgt-20316</fullName>
    </submittedName>
</protein>
<accession>A0A9X9MKC7</accession>
<sequence>MQEISTLTIFSLFLVLSHIPASYNEPHTAVRNSSRGVTHMISK</sequence>
<organism evidence="2 3">
    <name type="scientific">Blumeria graminis f. sp. tritici</name>
    <dbReference type="NCBI Taxonomy" id="62690"/>
    <lineage>
        <taxon>Eukaryota</taxon>
        <taxon>Fungi</taxon>
        <taxon>Dikarya</taxon>
        <taxon>Ascomycota</taxon>
        <taxon>Pezizomycotina</taxon>
        <taxon>Leotiomycetes</taxon>
        <taxon>Erysiphales</taxon>
        <taxon>Erysiphaceae</taxon>
        <taxon>Blumeria</taxon>
    </lineage>
</organism>
<name>A0A9X9MKC7_BLUGR</name>